<feature type="transmembrane region" description="Helical" evidence="1">
    <location>
        <begin position="9"/>
        <end position="29"/>
    </location>
</feature>
<reference evidence="2 3" key="1">
    <citation type="submission" date="2018-06" db="EMBL/GenBank/DDBJ databases">
        <title>Genomic Encyclopedia of Archaeal and Bacterial Type Strains, Phase II (KMG-II): from individual species to whole genera.</title>
        <authorList>
            <person name="Goeker M."/>
        </authorList>
    </citation>
    <scope>NUCLEOTIDE SEQUENCE [LARGE SCALE GENOMIC DNA]</scope>
    <source>
        <strain evidence="2 3">ATCC 51348</strain>
    </source>
</reference>
<name>A0A2W7G2E8_9BACT</name>
<feature type="transmembrane region" description="Helical" evidence="1">
    <location>
        <begin position="77"/>
        <end position="107"/>
    </location>
</feature>
<feature type="transmembrane region" description="Helical" evidence="1">
    <location>
        <begin position="35"/>
        <end position="56"/>
    </location>
</feature>
<keyword evidence="1" id="KW-1133">Transmembrane helix</keyword>
<organism evidence="2 3">
    <name type="scientific">Metamycoplasma auris</name>
    <dbReference type="NCBI Taxonomy" id="51363"/>
    <lineage>
        <taxon>Bacteria</taxon>
        <taxon>Bacillati</taxon>
        <taxon>Mycoplasmatota</taxon>
        <taxon>Mycoplasmoidales</taxon>
        <taxon>Metamycoplasmataceae</taxon>
        <taxon>Metamycoplasma</taxon>
    </lineage>
</organism>
<evidence type="ECO:0000313" key="2">
    <source>
        <dbReference type="EMBL" id="PZV99240.1"/>
    </source>
</evidence>
<keyword evidence="1" id="KW-0812">Transmembrane</keyword>
<dbReference type="OrthoDB" id="399319at2"/>
<protein>
    <submittedName>
        <fullName evidence="2">Uncharacterized protein</fullName>
    </submittedName>
</protein>
<dbReference type="AlphaFoldDB" id="A0A2W7G2E8"/>
<dbReference type="Proteomes" id="UP000249646">
    <property type="component" value="Unassembled WGS sequence"/>
</dbReference>
<keyword evidence="1" id="KW-0472">Membrane</keyword>
<proteinExistence type="predicted"/>
<feature type="transmembrane region" description="Helical" evidence="1">
    <location>
        <begin position="127"/>
        <end position="149"/>
    </location>
</feature>
<gene>
    <name evidence="2" type="ORF">BCF89_1099</name>
</gene>
<evidence type="ECO:0000256" key="1">
    <source>
        <dbReference type="SAM" id="Phobius"/>
    </source>
</evidence>
<dbReference type="EMBL" id="QKUB01000009">
    <property type="protein sequence ID" value="PZV99240.1"/>
    <property type="molecule type" value="Genomic_DNA"/>
</dbReference>
<keyword evidence="3" id="KW-1185">Reference proteome</keyword>
<accession>A0A2W7G2E8</accession>
<evidence type="ECO:0000313" key="3">
    <source>
        <dbReference type="Proteomes" id="UP000249646"/>
    </source>
</evidence>
<sequence length="158" mass="18217">MIILDGKRFWVTYATLNISLLLIFSAIAFTNYSLLAGYTIGMVSFLFFLLSLKLILKLLNSTKTNKINVEKKLKRKSGFFFFIAFLISFLSLILNIGLFTLFIWINYLYTKNYHVSSNIAFFPFNTIAMTSPYLLLSGYIIIWGFIALIKTKNKKKGE</sequence>
<comment type="caution">
    <text evidence="2">The sequence shown here is derived from an EMBL/GenBank/DDBJ whole genome shotgun (WGS) entry which is preliminary data.</text>
</comment>